<dbReference type="GO" id="GO:0003887">
    <property type="term" value="F:DNA-directed DNA polymerase activity"/>
    <property type="evidence" value="ECO:0007669"/>
    <property type="project" value="UniProtKB-EC"/>
</dbReference>
<dbReference type="STRING" id="1267766.WYH_00545"/>
<evidence type="ECO:0000313" key="2">
    <source>
        <dbReference type="Proteomes" id="UP000034392"/>
    </source>
</evidence>
<reference evidence="1" key="1">
    <citation type="submission" date="2015-05" db="EMBL/GenBank/DDBJ databases">
        <title>The complete genome of Altererythrobacter atlanticus strain 26DY36.</title>
        <authorList>
            <person name="Wu Y.-H."/>
            <person name="Cheng H."/>
            <person name="Wu X.-W."/>
        </authorList>
    </citation>
    <scope>NUCLEOTIDE SEQUENCE [LARGE SCALE GENOMIC DNA]</scope>
    <source>
        <strain evidence="1">26DY36</strain>
    </source>
</reference>
<dbReference type="GO" id="GO:0006261">
    <property type="term" value="P:DNA-templated DNA replication"/>
    <property type="evidence" value="ECO:0007669"/>
    <property type="project" value="TreeGrafter"/>
</dbReference>
<dbReference type="EMBL" id="CP011452">
    <property type="protein sequence ID" value="AKH41603.1"/>
    <property type="molecule type" value="Genomic_DNA"/>
</dbReference>
<keyword evidence="1" id="KW-0548">Nucleotidyltransferase</keyword>
<dbReference type="Gene3D" id="3.40.50.300">
    <property type="entry name" value="P-loop containing nucleotide triphosphate hydrolases"/>
    <property type="match status" value="1"/>
</dbReference>
<dbReference type="RefSeq" id="WP_046902604.1">
    <property type="nucleotide sequence ID" value="NZ_CP011452.2"/>
</dbReference>
<protein>
    <submittedName>
        <fullName evidence="1">DNA polymerase III subunit tau</fullName>
        <ecNumber evidence="1">2.7.7.7</ecNumber>
    </submittedName>
</protein>
<dbReference type="Proteomes" id="UP000034392">
    <property type="component" value="Chromosome"/>
</dbReference>
<proteinExistence type="predicted"/>
<evidence type="ECO:0000313" key="1">
    <source>
        <dbReference type="EMBL" id="AKH41603.1"/>
    </source>
</evidence>
<dbReference type="InterPro" id="IPR050238">
    <property type="entry name" value="DNA_Rep/Repair_Clamp_Loader"/>
</dbReference>
<dbReference type="InterPro" id="IPR027417">
    <property type="entry name" value="P-loop_NTPase"/>
</dbReference>
<accession>A0A0F7KM29</accession>
<dbReference type="OrthoDB" id="9811073at2"/>
<dbReference type="PATRIC" id="fig|1267766.3.peg.551"/>
<dbReference type="EC" id="2.7.7.7" evidence="1"/>
<dbReference type="KEGG" id="aay:WYH_00545"/>
<name>A0A0F7KM29_9SPHN</name>
<dbReference type="GO" id="GO:0009360">
    <property type="term" value="C:DNA polymerase III complex"/>
    <property type="evidence" value="ECO:0007669"/>
    <property type="project" value="TreeGrafter"/>
</dbReference>
<dbReference type="Pfam" id="PF13177">
    <property type="entry name" value="DNA_pol3_delta2"/>
    <property type="match status" value="1"/>
</dbReference>
<keyword evidence="2" id="KW-1185">Reference proteome</keyword>
<dbReference type="AlphaFoldDB" id="A0A0F7KM29"/>
<dbReference type="PANTHER" id="PTHR11669">
    <property type="entry name" value="REPLICATION FACTOR C / DNA POLYMERASE III GAMMA-TAU SUBUNIT"/>
    <property type="match status" value="1"/>
</dbReference>
<sequence length="320" mass="34776">MILAGHDAAWGEWRAAMAGPRMHHGWILSGRRGTGKASFALDAARELVSEAGVAQPPHDHPDIIVLQNLPASADDEKKREAGKPYNLKRNISVDQVRAMQRRLSTRPTLGSRRVIIVDPADDLEKGAANALLKSLEEPPGGTFFLLIAHRIGRLLPTIRSRCRLLTFPPVGDEEMDNILRKLEPQADDAMRHAAIAAAGGSPGAALEFVDLDLGKLHRLMIEIAENGDPDFSRRGRLAEAMGARPDRKRQLAAVELARAVVAARMSRTDRQSIPALTETHAELARLAAQAPTYNFDAGLLVMEIGSLLTNLAIPRETAHG</sequence>
<keyword evidence="1" id="KW-0808">Transferase</keyword>
<organism evidence="1 2">
    <name type="scientific">Croceibacterium atlanticum</name>
    <dbReference type="NCBI Taxonomy" id="1267766"/>
    <lineage>
        <taxon>Bacteria</taxon>
        <taxon>Pseudomonadati</taxon>
        <taxon>Pseudomonadota</taxon>
        <taxon>Alphaproteobacteria</taxon>
        <taxon>Sphingomonadales</taxon>
        <taxon>Erythrobacteraceae</taxon>
        <taxon>Croceibacterium</taxon>
    </lineage>
</organism>
<gene>
    <name evidence="1" type="primary">dnaX_1</name>
    <name evidence="1" type="ORF">WYH_00545</name>
</gene>
<dbReference type="PANTHER" id="PTHR11669:SF8">
    <property type="entry name" value="DNA POLYMERASE III SUBUNIT DELTA"/>
    <property type="match status" value="1"/>
</dbReference>
<dbReference type="SUPFAM" id="SSF52540">
    <property type="entry name" value="P-loop containing nucleoside triphosphate hydrolases"/>
    <property type="match status" value="1"/>
</dbReference>